<proteinExistence type="predicted"/>
<dbReference type="HOGENOM" id="CLU_008022_0_0_1"/>
<feature type="compositionally biased region" description="Basic and acidic residues" evidence="1">
    <location>
        <begin position="422"/>
        <end position="437"/>
    </location>
</feature>
<feature type="compositionally biased region" description="Polar residues" evidence="1">
    <location>
        <begin position="314"/>
        <end position="326"/>
    </location>
</feature>
<dbReference type="Pfam" id="PF06371">
    <property type="entry name" value="Drf_GBD"/>
    <property type="match status" value="1"/>
</dbReference>
<dbReference type="RefSeq" id="XP_008714979.1">
    <property type="nucleotide sequence ID" value="XM_008716757.1"/>
</dbReference>
<reference evidence="3 4" key="1">
    <citation type="submission" date="2013-03" db="EMBL/GenBank/DDBJ databases">
        <title>The Genome Sequence of Phialophora europaea CBS 101466.</title>
        <authorList>
            <consortium name="The Broad Institute Genomics Platform"/>
            <person name="Cuomo C."/>
            <person name="de Hoog S."/>
            <person name="Gorbushina A."/>
            <person name="Walker B."/>
            <person name="Young S.K."/>
            <person name="Zeng Q."/>
            <person name="Gargeya S."/>
            <person name="Fitzgerald M."/>
            <person name="Haas B."/>
            <person name="Abouelleil A."/>
            <person name="Allen A.W."/>
            <person name="Alvarado L."/>
            <person name="Arachchi H.M."/>
            <person name="Berlin A.M."/>
            <person name="Chapman S.B."/>
            <person name="Gainer-Dewar J."/>
            <person name="Goldberg J."/>
            <person name="Griggs A."/>
            <person name="Gujja S."/>
            <person name="Hansen M."/>
            <person name="Howarth C."/>
            <person name="Imamovic A."/>
            <person name="Ireland A."/>
            <person name="Larimer J."/>
            <person name="McCowan C."/>
            <person name="Murphy C."/>
            <person name="Pearson M."/>
            <person name="Poon T.W."/>
            <person name="Priest M."/>
            <person name="Roberts A."/>
            <person name="Saif S."/>
            <person name="Shea T."/>
            <person name="Sisk P."/>
            <person name="Sykes S."/>
            <person name="Wortman J."/>
            <person name="Nusbaum C."/>
            <person name="Birren B."/>
        </authorList>
    </citation>
    <scope>NUCLEOTIDE SEQUENCE [LARGE SCALE GENOMIC DNA]</scope>
    <source>
        <strain evidence="3 4">CBS 101466</strain>
    </source>
</reference>
<dbReference type="GeneID" id="19969741"/>
<feature type="compositionally biased region" description="Basic and acidic residues" evidence="1">
    <location>
        <begin position="255"/>
        <end position="266"/>
    </location>
</feature>
<dbReference type="Proteomes" id="UP000030752">
    <property type="component" value="Unassembled WGS sequence"/>
</dbReference>
<dbReference type="GO" id="GO:0003779">
    <property type="term" value="F:actin binding"/>
    <property type="evidence" value="ECO:0007669"/>
    <property type="project" value="InterPro"/>
</dbReference>
<feature type="compositionally biased region" description="Basic and acidic residues" evidence="1">
    <location>
        <begin position="109"/>
        <end position="119"/>
    </location>
</feature>
<dbReference type="VEuPathDB" id="FungiDB:HMPREF1541_02402"/>
<organism evidence="3 4">
    <name type="scientific">Cyphellophora europaea (strain CBS 101466)</name>
    <name type="common">Phialophora europaea</name>
    <dbReference type="NCBI Taxonomy" id="1220924"/>
    <lineage>
        <taxon>Eukaryota</taxon>
        <taxon>Fungi</taxon>
        <taxon>Dikarya</taxon>
        <taxon>Ascomycota</taxon>
        <taxon>Pezizomycotina</taxon>
        <taxon>Eurotiomycetes</taxon>
        <taxon>Chaetothyriomycetidae</taxon>
        <taxon>Chaetothyriales</taxon>
        <taxon>Cyphellophoraceae</taxon>
        <taxon>Cyphellophora</taxon>
    </lineage>
</organism>
<feature type="compositionally biased region" description="Low complexity" evidence="1">
    <location>
        <begin position="454"/>
        <end position="478"/>
    </location>
</feature>
<dbReference type="InterPro" id="IPR010473">
    <property type="entry name" value="GTPase-bd"/>
</dbReference>
<dbReference type="InterPro" id="IPR011989">
    <property type="entry name" value="ARM-like"/>
</dbReference>
<evidence type="ECO:0000256" key="1">
    <source>
        <dbReference type="SAM" id="MobiDB-lite"/>
    </source>
</evidence>
<feature type="compositionally biased region" description="Basic and acidic residues" evidence="1">
    <location>
        <begin position="354"/>
        <end position="369"/>
    </location>
</feature>
<feature type="compositionally biased region" description="Basic and acidic residues" evidence="1">
    <location>
        <begin position="389"/>
        <end position="407"/>
    </location>
</feature>
<sequence length="834" mass="93177">MATSVLQAAQIYEDPDVLSSSPRKNHTRAPSVGDVLRGRRRDNSPTKPSRSPQNDCTSPSPLGERHINSLSPPQSTTKVPTKQEDGNRPPMHKKTSSSVSLRDLIMGRQAEDNGIRADRSATSSPKKQKSSTNLAGLLKKKSRKDLKEPARNQENVSPSKLAAPEPTPIWRQFATQPQEKSDGSIQYPQAVGRSLEEEISLYTPRDYSEFRPHEQRNFYGYGPSPVDYKPPQRPFLEHKSSRSSIFSEHLDEDVPELKRPKSRDQSSSRPSSSRVTPAVPEKESSLQKASPEKSKRSSRVLDVIATFNMRSKESAPSTPVTQQPLSPQELDDQFEKVLDARNIPHNMRNTMRNLKPELKAALMRGERSGSGDSSSTSTPAEARTSRSPTKKDERPKSEDGDGKDGKRPRSRSRTRSRILTLSKRDVAESPAEKEKKGSSLRSRSKTRPKSVDMSSSRPGSARSLGSSGSAASLAAAPDSATTPGDFIHYLREVQKPSLVEVGKLHKLRILLRNESVTWTDTFVTKGGMNELVQLFYRISKVEWREEHEDNLLHETLLCLKALCTTELAMERFAQIEDEFFPCLLSMLFDPERKGPSEYNTRGVVVSLLFAHLCAAQSRPGHELEARARKILGLLQDPAPEQGKQTLEFVSQMHMSRPYRVWSKEVTNVTKEVFWIFLHHLNVVPILENSNPELSYMQKHFPAPRPPHPAAPYVGGVEWEATQYLAIHLDLLNGILASLHDADSRNSLRNDLKQSGWEKAMGSSLRTCKEKFYGGVHDGLKIWVAAAKADGWEVEDVRAGPPRESSSPKKSPSKNAEPAPKIGFDVMPKRDEGWL</sequence>
<evidence type="ECO:0000259" key="2">
    <source>
        <dbReference type="SMART" id="SM01140"/>
    </source>
</evidence>
<feature type="region of interest" description="Disordered" evidence="1">
    <location>
        <begin position="204"/>
        <end position="478"/>
    </location>
</feature>
<feature type="compositionally biased region" description="Basic and acidic residues" evidence="1">
    <location>
        <begin position="280"/>
        <end position="295"/>
    </location>
</feature>
<dbReference type="PANTHER" id="PTHR47102:SF2">
    <property type="entry name" value="PROTEIN BNI1"/>
    <property type="match status" value="1"/>
</dbReference>
<protein>
    <recommendedName>
        <fullName evidence="2">Formin GTPase-binding domain-containing protein</fullName>
    </recommendedName>
</protein>
<gene>
    <name evidence="3" type="ORF">HMPREF1541_02402</name>
</gene>
<dbReference type="SMART" id="SM01140">
    <property type="entry name" value="Drf_GBD"/>
    <property type="match status" value="1"/>
</dbReference>
<dbReference type="PANTHER" id="PTHR47102">
    <property type="entry name" value="PROTEIN BNI1"/>
    <property type="match status" value="1"/>
</dbReference>
<feature type="compositionally biased region" description="Polar residues" evidence="1">
    <location>
        <begin position="68"/>
        <end position="80"/>
    </location>
</feature>
<dbReference type="STRING" id="1220924.W2S5B4"/>
<dbReference type="OrthoDB" id="2155261at2759"/>
<feature type="region of interest" description="Disordered" evidence="1">
    <location>
        <begin position="1"/>
        <end position="191"/>
    </location>
</feature>
<feature type="region of interest" description="Disordered" evidence="1">
    <location>
        <begin position="793"/>
        <end position="834"/>
    </location>
</feature>
<keyword evidence="4" id="KW-1185">Reference proteome</keyword>
<dbReference type="AlphaFoldDB" id="W2S5B4"/>
<dbReference type="InParanoid" id="W2S5B4"/>
<feature type="domain" description="Formin GTPase-binding" evidence="2">
    <location>
        <begin position="322"/>
        <end position="614"/>
    </location>
</feature>
<feature type="compositionally biased region" description="Polar residues" evidence="1">
    <location>
        <begin position="173"/>
        <end position="187"/>
    </location>
</feature>
<evidence type="ECO:0000313" key="4">
    <source>
        <dbReference type="Proteomes" id="UP000030752"/>
    </source>
</evidence>
<dbReference type="eggNOG" id="ENOG502RXE8">
    <property type="taxonomic scope" value="Eukaryota"/>
</dbReference>
<dbReference type="InterPro" id="IPR051661">
    <property type="entry name" value="Actin_filament_regulator"/>
</dbReference>
<feature type="compositionally biased region" description="Basic and acidic residues" evidence="1">
    <location>
        <begin position="206"/>
        <end position="216"/>
    </location>
</feature>
<evidence type="ECO:0000313" key="3">
    <source>
        <dbReference type="EMBL" id="ETN43243.1"/>
    </source>
</evidence>
<dbReference type="Gene3D" id="1.25.10.10">
    <property type="entry name" value="Leucine-rich Repeat Variant"/>
    <property type="match status" value="1"/>
</dbReference>
<dbReference type="InterPro" id="IPR016024">
    <property type="entry name" value="ARM-type_fold"/>
</dbReference>
<dbReference type="EMBL" id="KB822718">
    <property type="protein sequence ID" value="ETN43243.1"/>
    <property type="molecule type" value="Genomic_DNA"/>
</dbReference>
<feature type="compositionally biased region" description="Polar residues" evidence="1">
    <location>
        <begin position="45"/>
        <end position="60"/>
    </location>
</feature>
<dbReference type="GO" id="GO:0030036">
    <property type="term" value="P:actin cytoskeleton organization"/>
    <property type="evidence" value="ECO:0007669"/>
    <property type="project" value="InterPro"/>
</dbReference>
<feature type="compositionally biased region" description="Polar residues" evidence="1">
    <location>
        <begin position="120"/>
        <end position="134"/>
    </location>
</feature>
<name>W2S5B4_CYPE1</name>
<dbReference type="SUPFAM" id="SSF48371">
    <property type="entry name" value="ARM repeat"/>
    <property type="match status" value="1"/>
</dbReference>
<accession>W2S5B4</accession>
<feature type="compositionally biased region" description="Low complexity" evidence="1">
    <location>
        <begin position="801"/>
        <end position="820"/>
    </location>
</feature>
<dbReference type="GO" id="GO:0031267">
    <property type="term" value="F:small GTPase binding"/>
    <property type="evidence" value="ECO:0007669"/>
    <property type="project" value="InterPro"/>
</dbReference>